<gene>
    <name evidence="1" type="ORF">Ahy_B03g062481</name>
</gene>
<reference evidence="1 2" key="1">
    <citation type="submission" date="2019-01" db="EMBL/GenBank/DDBJ databases">
        <title>Sequencing of cultivated peanut Arachis hypogaea provides insights into genome evolution and oil improvement.</title>
        <authorList>
            <person name="Chen X."/>
        </authorList>
    </citation>
    <scope>NUCLEOTIDE SEQUENCE [LARGE SCALE GENOMIC DNA]</scope>
    <source>
        <strain evidence="2">cv. Fuhuasheng</strain>
        <tissue evidence="1">Leaves</tissue>
    </source>
</reference>
<dbReference type="EMBL" id="SDMP01000013">
    <property type="protein sequence ID" value="RYR17806.1"/>
    <property type="molecule type" value="Genomic_DNA"/>
</dbReference>
<comment type="caution">
    <text evidence="1">The sequence shown here is derived from an EMBL/GenBank/DDBJ whole genome shotgun (WGS) entry which is preliminary data.</text>
</comment>
<keyword evidence="2" id="KW-1185">Reference proteome</keyword>
<proteinExistence type="predicted"/>
<evidence type="ECO:0000313" key="2">
    <source>
        <dbReference type="Proteomes" id="UP000289738"/>
    </source>
</evidence>
<accession>A0A444ZUJ9</accession>
<name>A0A444ZUJ9_ARAHY</name>
<evidence type="ECO:0000313" key="1">
    <source>
        <dbReference type="EMBL" id="RYR17806.1"/>
    </source>
</evidence>
<sequence length="108" mass="12720">MEPRSVQMGKKCSSSSFYEVVSERSEFSCWIMPTLSSKIRLDCCIIIYIATHVFHELFLIRTFLCKFRSNSIRYIQCLWKRILTNAKNLNQESICQGSSSKDIEYCWI</sequence>
<protein>
    <submittedName>
        <fullName evidence="1">Uncharacterized protein</fullName>
    </submittedName>
</protein>
<organism evidence="1 2">
    <name type="scientific">Arachis hypogaea</name>
    <name type="common">Peanut</name>
    <dbReference type="NCBI Taxonomy" id="3818"/>
    <lineage>
        <taxon>Eukaryota</taxon>
        <taxon>Viridiplantae</taxon>
        <taxon>Streptophyta</taxon>
        <taxon>Embryophyta</taxon>
        <taxon>Tracheophyta</taxon>
        <taxon>Spermatophyta</taxon>
        <taxon>Magnoliopsida</taxon>
        <taxon>eudicotyledons</taxon>
        <taxon>Gunneridae</taxon>
        <taxon>Pentapetalae</taxon>
        <taxon>rosids</taxon>
        <taxon>fabids</taxon>
        <taxon>Fabales</taxon>
        <taxon>Fabaceae</taxon>
        <taxon>Papilionoideae</taxon>
        <taxon>50 kb inversion clade</taxon>
        <taxon>dalbergioids sensu lato</taxon>
        <taxon>Dalbergieae</taxon>
        <taxon>Pterocarpus clade</taxon>
        <taxon>Arachis</taxon>
    </lineage>
</organism>
<dbReference type="AlphaFoldDB" id="A0A444ZUJ9"/>
<dbReference type="Proteomes" id="UP000289738">
    <property type="component" value="Chromosome B03"/>
</dbReference>